<evidence type="ECO:0000313" key="2">
    <source>
        <dbReference type="EMBL" id="ANP46210.1"/>
    </source>
</evidence>
<dbReference type="RefSeq" id="WP_066770828.1">
    <property type="nucleotide sequence ID" value="NZ_CP013244.1"/>
</dbReference>
<dbReference type="STRING" id="1759059.ATE48_09910"/>
<feature type="transmembrane region" description="Helical" evidence="1">
    <location>
        <begin position="31"/>
        <end position="49"/>
    </location>
</feature>
<name>A0A1B1AI60_9PROT</name>
<dbReference type="InParanoid" id="A0A1B1AI60"/>
<feature type="transmembrane region" description="Helical" evidence="1">
    <location>
        <begin position="180"/>
        <end position="198"/>
    </location>
</feature>
<evidence type="ECO:0000313" key="3">
    <source>
        <dbReference type="Proteomes" id="UP000092498"/>
    </source>
</evidence>
<organism evidence="2 3">
    <name type="scientific">Candidatus Viadribacter manganicus</name>
    <dbReference type="NCBI Taxonomy" id="1759059"/>
    <lineage>
        <taxon>Bacteria</taxon>
        <taxon>Pseudomonadati</taxon>
        <taxon>Pseudomonadota</taxon>
        <taxon>Alphaproteobacteria</taxon>
        <taxon>Hyphomonadales</taxon>
        <taxon>Hyphomonadaceae</taxon>
        <taxon>Candidatus Viadribacter</taxon>
    </lineage>
</organism>
<dbReference type="OrthoDB" id="7618329at2"/>
<feature type="transmembrane region" description="Helical" evidence="1">
    <location>
        <begin position="99"/>
        <end position="121"/>
    </location>
</feature>
<dbReference type="Proteomes" id="UP000092498">
    <property type="component" value="Chromosome"/>
</dbReference>
<accession>A0A1B1AI60</accession>
<keyword evidence="1" id="KW-0812">Transmembrane</keyword>
<feature type="transmembrane region" description="Helical" evidence="1">
    <location>
        <begin position="55"/>
        <end position="79"/>
    </location>
</feature>
<gene>
    <name evidence="2" type="ORF">ATE48_09910</name>
</gene>
<keyword evidence="1" id="KW-1133">Transmembrane helix</keyword>
<keyword evidence="1" id="KW-0472">Membrane</keyword>
<keyword evidence="3" id="KW-1185">Reference proteome</keyword>
<feature type="transmembrane region" description="Helical" evidence="1">
    <location>
        <begin position="157"/>
        <end position="174"/>
    </location>
</feature>
<proteinExistence type="predicted"/>
<evidence type="ECO:0000256" key="1">
    <source>
        <dbReference type="SAM" id="Phobius"/>
    </source>
</evidence>
<dbReference type="EMBL" id="CP013244">
    <property type="protein sequence ID" value="ANP46210.1"/>
    <property type="molecule type" value="Genomic_DNA"/>
</dbReference>
<dbReference type="KEGG" id="cbot:ATE48_09910"/>
<reference evidence="2 3" key="1">
    <citation type="submission" date="2015-11" db="EMBL/GenBank/DDBJ databases">
        <title>Whole-Genome Sequence of Candidatus Oderbacter manganicum from the National Park Lower Oder Valley, Germany.</title>
        <authorList>
            <person name="Braun B."/>
            <person name="Liere K."/>
            <person name="Szewzyk U."/>
        </authorList>
    </citation>
    <scope>NUCLEOTIDE SEQUENCE [LARGE SCALE GENOMIC DNA]</scope>
    <source>
        <strain evidence="2 3">OTSz_A_272</strain>
    </source>
</reference>
<sequence length="206" mass="21566">MTREEMLADLAYARTLAEEGRHAPLLGGAHLTFWGVMNAGAFSVQWSILEGWLPLAGGAAFALLWLSYGIIGAIGSIWLRQRTRTKPGQTAIGARAEKALWSGAALALLAIVFGSLARMIFTGDTTAPNAIFGPAFAIYGAMLIGTASLSEQSWMRGFGLASVAVGAILCLFASESWAYLLAAGGSLAVLALPGIILLRREPSAVV</sequence>
<feature type="transmembrane region" description="Helical" evidence="1">
    <location>
        <begin position="127"/>
        <end position="145"/>
    </location>
</feature>
<protein>
    <submittedName>
        <fullName evidence="2">Uncharacterized protein</fullName>
    </submittedName>
</protein>
<dbReference type="AlphaFoldDB" id="A0A1B1AI60"/>